<protein>
    <submittedName>
        <fullName evidence="5">Ribonuclease</fullName>
        <ecNumber evidence="5">3.1.-.-</ecNumber>
    </submittedName>
</protein>
<dbReference type="GO" id="GO:0004521">
    <property type="term" value="F:RNA endonuclease activity"/>
    <property type="evidence" value="ECO:0007669"/>
    <property type="project" value="TreeGrafter"/>
</dbReference>
<evidence type="ECO:0000256" key="2">
    <source>
        <dbReference type="SAM" id="Coils"/>
    </source>
</evidence>
<dbReference type="SMART" id="SM01027">
    <property type="entry name" value="Beta-Casp"/>
    <property type="match status" value="1"/>
</dbReference>
<dbReference type="AlphaFoldDB" id="A0A644VVW8"/>
<dbReference type="SMART" id="SM00849">
    <property type="entry name" value="Lactamase_B"/>
    <property type="match status" value="1"/>
</dbReference>
<dbReference type="CDD" id="cd16295">
    <property type="entry name" value="TTHA0252-CPSF-like_MBL-fold"/>
    <property type="match status" value="1"/>
</dbReference>
<dbReference type="InterPro" id="IPR011108">
    <property type="entry name" value="RMMBL"/>
</dbReference>
<dbReference type="Pfam" id="PF10996">
    <property type="entry name" value="Beta-Casp"/>
    <property type="match status" value="1"/>
</dbReference>
<feature type="domain" description="Beta-Casp" evidence="4">
    <location>
        <begin position="261"/>
        <end position="390"/>
    </location>
</feature>
<dbReference type="PANTHER" id="PTHR11203">
    <property type="entry name" value="CLEAVAGE AND POLYADENYLATION SPECIFICITY FACTOR FAMILY MEMBER"/>
    <property type="match status" value="1"/>
</dbReference>
<sequence length="559" mass="62462">MHITFFGAAQMVTGSCTMVQVNGKYLLVDCGLPQGNDEREVGLDLPFRADAIDYVFLTHAHIDHTGRIPLLVKEGFRGKIFATSATAQLCEIMLADSGHIQEMEAEWKSRKAVRAGKTGVEPLYTVKDAQKALQFFESCVYDEICDIDEGIKVRFNDAGHLLGSSSIELWLKEGKERRKLVFSGDIGNFDQPLIKDPDYIDEADFVIMESTYGNRVHKKPENAVGNNVPTHVRAQELADIIERTFKRGGNVIIPSFAVGRTQEILYLLRVVIEHKLCPTFSEIPVFVDSPLSVKATHVFAGNLFGYMDEETMELVNKGINPILFPSLVTITDVADSIALNKRKESCVIISSSGMCEAGRIKHHLKHNLYRSECTVLFSGYQAGGTLGRSILDGARHVTIFGEQIDVRCEVCELHGISGHADQEGLVKWLTSFKKEPRMAFIVHGDKEVAPWFASFVHRTLNIKAYAPTAMQRFDLLDEAALPVSAVVDDKVVPYIRELHEALEELKKQEVTLRSVVQRMQDSGSEPHLDEKRAVRLTNAINRLASDLEYLKIKWASDAD</sequence>
<dbReference type="GO" id="GO:0016787">
    <property type="term" value="F:hydrolase activity"/>
    <property type="evidence" value="ECO:0007669"/>
    <property type="project" value="UniProtKB-KW"/>
</dbReference>
<comment type="caution">
    <text evidence="5">The sequence shown here is derived from an EMBL/GenBank/DDBJ whole genome shotgun (WGS) entry which is preliminary data.</text>
</comment>
<proteinExistence type="predicted"/>
<gene>
    <name evidence="5" type="ORF">SDC9_41741</name>
</gene>
<dbReference type="SUPFAM" id="SSF56281">
    <property type="entry name" value="Metallo-hydrolase/oxidoreductase"/>
    <property type="match status" value="1"/>
</dbReference>
<evidence type="ECO:0000259" key="4">
    <source>
        <dbReference type="SMART" id="SM01027"/>
    </source>
</evidence>
<evidence type="ECO:0000256" key="1">
    <source>
        <dbReference type="ARBA" id="ARBA00022801"/>
    </source>
</evidence>
<dbReference type="Pfam" id="PF07521">
    <property type="entry name" value="RMMBL"/>
    <property type="match status" value="1"/>
</dbReference>
<organism evidence="5">
    <name type="scientific">bioreactor metagenome</name>
    <dbReference type="NCBI Taxonomy" id="1076179"/>
    <lineage>
        <taxon>unclassified sequences</taxon>
        <taxon>metagenomes</taxon>
        <taxon>ecological metagenomes</taxon>
    </lineage>
</organism>
<name>A0A644VVW8_9ZZZZ</name>
<dbReference type="PANTHER" id="PTHR11203:SF37">
    <property type="entry name" value="INTEGRATOR COMPLEX SUBUNIT 11"/>
    <property type="match status" value="1"/>
</dbReference>
<dbReference type="Gene3D" id="3.40.50.10890">
    <property type="match status" value="1"/>
</dbReference>
<dbReference type="InterPro" id="IPR001279">
    <property type="entry name" value="Metallo-B-lactamas"/>
</dbReference>
<dbReference type="Gene3D" id="3.60.15.10">
    <property type="entry name" value="Ribonuclease Z/Hydroxyacylglutathione hydrolase-like"/>
    <property type="match status" value="1"/>
</dbReference>
<dbReference type="EMBL" id="VSSQ01000472">
    <property type="protein sequence ID" value="MPL95569.1"/>
    <property type="molecule type" value="Genomic_DNA"/>
</dbReference>
<dbReference type="InterPro" id="IPR036866">
    <property type="entry name" value="RibonucZ/Hydroxyglut_hydro"/>
</dbReference>
<keyword evidence="1 5" id="KW-0378">Hydrolase</keyword>
<keyword evidence="2" id="KW-0175">Coiled coil</keyword>
<dbReference type="EC" id="3.1.-.-" evidence="5"/>
<accession>A0A644VVW8</accession>
<evidence type="ECO:0000313" key="5">
    <source>
        <dbReference type="EMBL" id="MPL95569.1"/>
    </source>
</evidence>
<dbReference type="InterPro" id="IPR022712">
    <property type="entry name" value="Beta_Casp"/>
</dbReference>
<reference evidence="5" key="1">
    <citation type="submission" date="2019-08" db="EMBL/GenBank/DDBJ databases">
        <authorList>
            <person name="Kucharzyk K."/>
            <person name="Murdoch R.W."/>
            <person name="Higgins S."/>
            <person name="Loffler F."/>
        </authorList>
    </citation>
    <scope>NUCLEOTIDE SEQUENCE</scope>
</reference>
<dbReference type="InterPro" id="IPR050698">
    <property type="entry name" value="MBL"/>
</dbReference>
<evidence type="ECO:0000259" key="3">
    <source>
        <dbReference type="SMART" id="SM00849"/>
    </source>
</evidence>
<feature type="coiled-coil region" evidence="2">
    <location>
        <begin position="495"/>
        <end position="522"/>
    </location>
</feature>
<feature type="domain" description="Metallo-beta-lactamase" evidence="3">
    <location>
        <begin position="13"/>
        <end position="231"/>
    </location>
</feature>
<dbReference type="Pfam" id="PF00753">
    <property type="entry name" value="Lactamase_B"/>
    <property type="match status" value="1"/>
</dbReference>